<dbReference type="GeneID" id="36394086"/>
<evidence type="ECO:0000313" key="2">
    <source>
        <dbReference type="Proteomes" id="UP000001798"/>
    </source>
</evidence>
<dbReference type="Proteomes" id="UP000001798">
    <property type="component" value="Chromosome 4"/>
</dbReference>
<dbReference type="VEuPathDB" id="FungiDB:Bcin04g01110"/>
<name>A0A384JEQ4_BOTFB</name>
<accession>A0A384JEQ4</accession>
<gene>
    <name evidence="1" type="ORF">BCIN_04g01110</name>
</gene>
<dbReference type="KEGG" id="bfu:BCIN_04g01110"/>
<dbReference type="AlphaFoldDB" id="A0A384JEQ4"/>
<protein>
    <submittedName>
        <fullName evidence="1">Uncharacterized protein</fullName>
    </submittedName>
</protein>
<evidence type="ECO:0000313" key="1">
    <source>
        <dbReference type="EMBL" id="ATZ48897.1"/>
    </source>
</evidence>
<proteinExistence type="predicted"/>
<keyword evidence="2" id="KW-1185">Reference proteome</keyword>
<dbReference type="RefSeq" id="XP_024548140.1">
    <property type="nucleotide sequence ID" value="XM_024692365.1"/>
</dbReference>
<reference evidence="1 2" key="3">
    <citation type="journal article" date="2017" name="Mol. Plant Pathol.">
        <title>A gapless genome sequence of the fungus Botrytis cinerea.</title>
        <authorList>
            <person name="Van Kan J.A."/>
            <person name="Stassen J.H."/>
            <person name="Mosbach A."/>
            <person name="Van Der Lee T.A."/>
            <person name="Faino L."/>
            <person name="Farmer A.D."/>
            <person name="Papasotiriou D.G."/>
            <person name="Zhou S."/>
            <person name="Seidl M.F."/>
            <person name="Cottam E."/>
            <person name="Edel D."/>
            <person name="Hahn M."/>
            <person name="Schwartz D.C."/>
            <person name="Dietrich R.A."/>
            <person name="Widdison S."/>
            <person name="Scalliet G."/>
        </authorList>
    </citation>
    <scope>NUCLEOTIDE SEQUENCE [LARGE SCALE GENOMIC DNA]</scope>
    <source>
        <strain evidence="1 2">B05.10</strain>
    </source>
</reference>
<organism evidence="1 2">
    <name type="scientific">Botryotinia fuckeliana (strain B05.10)</name>
    <name type="common">Noble rot fungus</name>
    <name type="synonym">Botrytis cinerea</name>
    <dbReference type="NCBI Taxonomy" id="332648"/>
    <lineage>
        <taxon>Eukaryota</taxon>
        <taxon>Fungi</taxon>
        <taxon>Dikarya</taxon>
        <taxon>Ascomycota</taxon>
        <taxon>Pezizomycotina</taxon>
        <taxon>Leotiomycetes</taxon>
        <taxon>Helotiales</taxon>
        <taxon>Sclerotiniaceae</taxon>
        <taxon>Botrytis</taxon>
    </lineage>
</organism>
<reference evidence="1 2" key="1">
    <citation type="journal article" date="2011" name="PLoS Genet.">
        <title>Genomic analysis of the necrotrophic fungal pathogens Sclerotinia sclerotiorum and Botrytis cinerea.</title>
        <authorList>
            <person name="Amselem J."/>
            <person name="Cuomo C.A."/>
            <person name="van Kan J.A."/>
            <person name="Viaud M."/>
            <person name="Benito E.P."/>
            <person name="Couloux A."/>
            <person name="Coutinho P.M."/>
            <person name="de Vries R.P."/>
            <person name="Dyer P.S."/>
            <person name="Fillinger S."/>
            <person name="Fournier E."/>
            <person name="Gout L."/>
            <person name="Hahn M."/>
            <person name="Kohn L."/>
            <person name="Lapalu N."/>
            <person name="Plummer K.M."/>
            <person name="Pradier J.M."/>
            <person name="Quevillon E."/>
            <person name="Sharon A."/>
            <person name="Simon A."/>
            <person name="ten Have A."/>
            <person name="Tudzynski B."/>
            <person name="Tudzynski P."/>
            <person name="Wincker P."/>
            <person name="Andrew M."/>
            <person name="Anthouard V."/>
            <person name="Beever R.E."/>
            <person name="Beffa R."/>
            <person name="Benoit I."/>
            <person name="Bouzid O."/>
            <person name="Brault B."/>
            <person name="Chen Z."/>
            <person name="Choquer M."/>
            <person name="Collemare J."/>
            <person name="Cotton P."/>
            <person name="Danchin E.G."/>
            <person name="Da Silva C."/>
            <person name="Gautier A."/>
            <person name="Giraud C."/>
            <person name="Giraud T."/>
            <person name="Gonzalez C."/>
            <person name="Grossetete S."/>
            <person name="Guldener U."/>
            <person name="Henrissat B."/>
            <person name="Howlett B.J."/>
            <person name="Kodira C."/>
            <person name="Kretschmer M."/>
            <person name="Lappartient A."/>
            <person name="Leroch M."/>
            <person name="Levis C."/>
            <person name="Mauceli E."/>
            <person name="Neuveglise C."/>
            <person name="Oeser B."/>
            <person name="Pearson M."/>
            <person name="Poulain J."/>
            <person name="Poussereau N."/>
            <person name="Quesneville H."/>
            <person name="Rascle C."/>
            <person name="Schumacher J."/>
            <person name="Segurens B."/>
            <person name="Sexton A."/>
            <person name="Silva E."/>
            <person name="Sirven C."/>
            <person name="Soanes D.M."/>
            <person name="Talbot N.J."/>
            <person name="Templeton M."/>
            <person name="Yandava C."/>
            <person name="Yarden O."/>
            <person name="Zeng Q."/>
            <person name="Rollins J.A."/>
            <person name="Lebrun M.H."/>
            <person name="Dickman M."/>
        </authorList>
    </citation>
    <scope>NUCLEOTIDE SEQUENCE [LARGE SCALE GENOMIC DNA]</scope>
    <source>
        <strain evidence="1 2">B05.10</strain>
    </source>
</reference>
<sequence>MESMRLCPSLPTVMPRVTPPAGLSICGYFLPPWRARKFQPTSSLDLSRQLLFTRAIYSLVLAGQFKDGFP</sequence>
<reference evidence="1 2" key="2">
    <citation type="journal article" date="2012" name="Eukaryot. Cell">
        <title>Genome update of Botrytis cinerea strains B05.10 and T4.</title>
        <authorList>
            <person name="Staats M."/>
            <person name="van Kan J.A."/>
        </authorList>
    </citation>
    <scope>NUCLEOTIDE SEQUENCE [LARGE SCALE GENOMIC DNA]</scope>
    <source>
        <strain evidence="1 2">B05.10</strain>
    </source>
</reference>
<dbReference type="EMBL" id="CP009808">
    <property type="protein sequence ID" value="ATZ48897.1"/>
    <property type="molecule type" value="Genomic_DNA"/>
</dbReference>